<dbReference type="EC" id="2.2.1.6" evidence="8"/>
<keyword evidence="6 8" id="KW-0100">Branched-chain amino acid biosynthesis</keyword>
<dbReference type="UniPathway" id="UPA00049">
    <property type="reaction ID" value="UER00059"/>
</dbReference>
<dbReference type="PATRIC" id="fig|1618481.3.peg.717"/>
<reference evidence="10 11" key="1">
    <citation type="journal article" date="2015" name="Nature">
        <title>rRNA introns, odd ribosomes, and small enigmatic genomes across a large radiation of phyla.</title>
        <authorList>
            <person name="Brown C.T."/>
            <person name="Hug L.A."/>
            <person name="Thomas B.C."/>
            <person name="Sharon I."/>
            <person name="Castelle C.J."/>
            <person name="Singh A."/>
            <person name="Wilkins M.J."/>
            <person name="Williams K.H."/>
            <person name="Banfield J.F."/>
        </authorList>
    </citation>
    <scope>NUCLEOTIDE SEQUENCE [LARGE SCALE GENOMIC DNA]</scope>
</reference>
<feature type="domain" description="ACT" evidence="9">
    <location>
        <begin position="6"/>
        <end position="80"/>
    </location>
</feature>
<dbReference type="Proteomes" id="UP000034471">
    <property type="component" value="Unassembled WGS sequence"/>
</dbReference>
<evidence type="ECO:0000313" key="10">
    <source>
        <dbReference type="EMBL" id="KKQ37343.1"/>
    </source>
</evidence>
<dbReference type="GO" id="GO:0009099">
    <property type="term" value="P:L-valine biosynthetic process"/>
    <property type="evidence" value="ECO:0007669"/>
    <property type="project" value="UniProtKB-UniRule"/>
</dbReference>
<protein>
    <recommendedName>
        <fullName evidence="8">Acetolactate synthase small subunit</fullName>
        <shortName evidence="8">AHAS</shortName>
        <shortName evidence="8">ALS</shortName>
        <ecNumber evidence="8">2.2.1.6</ecNumber>
    </recommendedName>
    <alternativeName>
        <fullName evidence="8">Acetohydroxy-acid synthase small subunit</fullName>
    </alternativeName>
</protein>
<dbReference type="InterPro" id="IPR027271">
    <property type="entry name" value="Acetolactate_synth/TF_NikR_C"/>
</dbReference>
<name>A0A0G0H254_9BACT</name>
<keyword evidence="8" id="KW-0808">Transferase</keyword>
<dbReference type="SUPFAM" id="SSF55021">
    <property type="entry name" value="ACT-like"/>
    <property type="match status" value="2"/>
</dbReference>
<dbReference type="UniPathway" id="UPA00047">
    <property type="reaction ID" value="UER00055"/>
</dbReference>
<dbReference type="InterPro" id="IPR019455">
    <property type="entry name" value="Acetolactate_synth_ssu_C"/>
</dbReference>
<dbReference type="NCBIfam" id="NF008864">
    <property type="entry name" value="PRK11895.1"/>
    <property type="match status" value="1"/>
</dbReference>
<evidence type="ECO:0000256" key="6">
    <source>
        <dbReference type="ARBA" id="ARBA00023304"/>
    </source>
</evidence>
<evidence type="ECO:0000256" key="1">
    <source>
        <dbReference type="ARBA" id="ARBA00004974"/>
    </source>
</evidence>
<proteinExistence type="inferred from homology"/>
<evidence type="ECO:0000256" key="8">
    <source>
        <dbReference type="RuleBase" id="RU368092"/>
    </source>
</evidence>
<dbReference type="GO" id="GO:0005829">
    <property type="term" value="C:cytosol"/>
    <property type="evidence" value="ECO:0007669"/>
    <property type="project" value="TreeGrafter"/>
</dbReference>
<dbReference type="Pfam" id="PF10369">
    <property type="entry name" value="ALS_ss_C"/>
    <property type="match status" value="1"/>
</dbReference>
<dbReference type="Pfam" id="PF22629">
    <property type="entry name" value="ACT_AHAS_ss"/>
    <property type="match status" value="1"/>
</dbReference>
<comment type="pathway">
    <text evidence="2 8">Amino-acid biosynthesis; L-valine biosynthesis; L-valine from pyruvate: step 1/4.</text>
</comment>
<dbReference type="InterPro" id="IPR004789">
    <property type="entry name" value="Acetalactate_synth_ssu"/>
</dbReference>
<dbReference type="Gene3D" id="3.30.70.1150">
    <property type="entry name" value="ACT-like. Chain A, domain 2"/>
    <property type="match status" value="1"/>
</dbReference>
<evidence type="ECO:0000256" key="7">
    <source>
        <dbReference type="ARBA" id="ARBA00048670"/>
    </source>
</evidence>
<comment type="function">
    <text evidence="8">Catalyzes the conversion of 2 pyruvate molecules into acetolactate in the first common step of the biosynthetic pathway of the branched-amino acids such as leucine, isoleucine, and valine.</text>
</comment>
<keyword evidence="5 8" id="KW-0028">Amino-acid biosynthesis</keyword>
<gene>
    <name evidence="10" type="ORF">US54_C0036G0007</name>
</gene>
<comment type="catalytic activity">
    <reaction evidence="7 8">
        <text>2 pyruvate + H(+) = (2S)-2-acetolactate + CO2</text>
        <dbReference type="Rhea" id="RHEA:25249"/>
        <dbReference type="ChEBI" id="CHEBI:15361"/>
        <dbReference type="ChEBI" id="CHEBI:15378"/>
        <dbReference type="ChEBI" id="CHEBI:16526"/>
        <dbReference type="ChEBI" id="CHEBI:58476"/>
        <dbReference type="EC" id="2.2.1.6"/>
    </reaction>
</comment>
<evidence type="ECO:0000256" key="3">
    <source>
        <dbReference type="ARBA" id="ARBA00006341"/>
    </source>
</evidence>
<dbReference type="CDD" id="cd04878">
    <property type="entry name" value="ACT_AHAS"/>
    <property type="match status" value="1"/>
</dbReference>
<organism evidence="10 11">
    <name type="scientific">Candidatus Roizmanbacteria bacterium GW2011_GWA2_37_7</name>
    <dbReference type="NCBI Taxonomy" id="1618481"/>
    <lineage>
        <taxon>Bacteria</taxon>
        <taxon>Candidatus Roizmaniibacteriota</taxon>
    </lineage>
</organism>
<evidence type="ECO:0000313" key="11">
    <source>
        <dbReference type="Proteomes" id="UP000034471"/>
    </source>
</evidence>
<dbReference type="GO" id="GO:0003984">
    <property type="term" value="F:acetolactate synthase activity"/>
    <property type="evidence" value="ECO:0007669"/>
    <property type="project" value="UniProtKB-UniRule"/>
</dbReference>
<dbReference type="EMBL" id="LBTJ01000036">
    <property type="protein sequence ID" value="KKQ37343.1"/>
    <property type="molecule type" value="Genomic_DNA"/>
</dbReference>
<dbReference type="Gene3D" id="3.30.70.260">
    <property type="match status" value="1"/>
</dbReference>
<dbReference type="GO" id="GO:0009097">
    <property type="term" value="P:isoleucine biosynthetic process"/>
    <property type="evidence" value="ECO:0007669"/>
    <property type="project" value="UniProtKB-UniRule"/>
</dbReference>
<dbReference type="PANTHER" id="PTHR30239:SF0">
    <property type="entry name" value="ACETOLACTATE SYNTHASE SMALL SUBUNIT 1, CHLOROPLASTIC"/>
    <property type="match status" value="1"/>
</dbReference>
<accession>A0A0G0H254</accession>
<evidence type="ECO:0000256" key="4">
    <source>
        <dbReference type="ARBA" id="ARBA00011744"/>
    </source>
</evidence>
<comment type="similarity">
    <text evidence="3 8">Belongs to the acetolactate synthase small subunit family.</text>
</comment>
<evidence type="ECO:0000259" key="9">
    <source>
        <dbReference type="PROSITE" id="PS51671"/>
    </source>
</evidence>
<dbReference type="InterPro" id="IPR039557">
    <property type="entry name" value="AHAS_ACT"/>
</dbReference>
<dbReference type="InterPro" id="IPR045865">
    <property type="entry name" value="ACT-like_dom_sf"/>
</dbReference>
<dbReference type="AlphaFoldDB" id="A0A0G0H254"/>
<dbReference type="InterPro" id="IPR054480">
    <property type="entry name" value="AHAS_small-like_ACT"/>
</dbReference>
<evidence type="ECO:0000256" key="5">
    <source>
        <dbReference type="ARBA" id="ARBA00022605"/>
    </source>
</evidence>
<comment type="pathway">
    <text evidence="1 8">Amino-acid biosynthesis; L-isoleucine biosynthesis; L-isoleucine from 2-oxobutanoate: step 1/4.</text>
</comment>
<dbReference type="PROSITE" id="PS51671">
    <property type="entry name" value="ACT"/>
    <property type="match status" value="1"/>
</dbReference>
<dbReference type="NCBIfam" id="TIGR00119">
    <property type="entry name" value="acolac_sm"/>
    <property type="match status" value="1"/>
</dbReference>
<sequence length="161" mass="18592">MKKLYTITAFTENKPGVLYRIADLFLRRKINIESLTVSEVKNEDQSRFTIVVYAEASLIEKIVKQLYRIIEVVKVIDSVDTDLVAREIALLKVSANKLELRKEIEHLAKMSSCVRIIEVKKTYLVLEKTGTEKEINDFYELMKPFGIKEFVQSGRIAVFTT</sequence>
<dbReference type="STRING" id="1618481.US54_C0036G0007"/>
<dbReference type="PANTHER" id="PTHR30239">
    <property type="entry name" value="ACETOLACTATE SYNTHASE SMALL SUBUNIT"/>
    <property type="match status" value="1"/>
</dbReference>
<dbReference type="InterPro" id="IPR002912">
    <property type="entry name" value="ACT_dom"/>
</dbReference>
<comment type="subunit">
    <text evidence="4 8">Dimer of large and small chains.</text>
</comment>
<comment type="caution">
    <text evidence="10">The sequence shown here is derived from an EMBL/GenBank/DDBJ whole genome shotgun (WGS) entry which is preliminary data.</text>
</comment>
<dbReference type="GO" id="GO:1990610">
    <property type="term" value="F:acetolactate synthase regulator activity"/>
    <property type="evidence" value="ECO:0007669"/>
    <property type="project" value="UniProtKB-UniRule"/>
</dbReference>
<evidence type="ECO:0000256" key="2">
    <source>
        <dbReference type="ARBA" id="ARBA00005025"/>
    </source>
</evidence>